<dbReference type="Proteomes" id="UP000004474">
    <property type="component" value="Unassembled WGS sequence"/>
</dbReference>
<dbReference type="EMBL" id="PIPF01000014">
    <property type="protein sequence ID" value="RWU81501.1"/>
    <property type="molecule type" value="Genomic_DNA"/>
</dbReference>
<dbReference type="InterPro" id="IPR032710">
    <property type="entry name" value="NTF2-like_dom_sf"/>
</dbReference>
<name>K1DVR3_9MICO</name>
<protein>
    <recommendedName>
        <fullName evidence="5">SnoaL-like domain-containing protein</fullName>
    </recommendedName>
</protein>
<gene>
    <name evidence="1" type="ORF">B277_11580</name>
    <name evidence="2" type="ORF">CWN80_14275</name>
</gene>
<dbReference type="STRING" id="1210046.B277_11580"/>
<evidence type="ECO:0000313" key="4">
    <source>
        <dbReference type="Proteomes" id="UP000288711"/>
    </source>
</evidence>
<evidence type="ECO:0000313" key="3">
    <source>
        <dbReference type="Proteomes" id="UP000004474"/>
    </source>
</evidence>
<sequence length="79" mass="8215">MADPGFDRMFVEDLVGSADRAVARCHVTGTAKGAPVPFEVAGFITARDGLVGKLTEVWADVGATGQRGRARTDEEGHGG</sequence>
<evidence type="ECO:0008006" key="5">
    <source>
        <dbReference type="Google" id="ProtNLM"/>
    </source>
</evidence>
<dbReference type="SUPFAM" id="SSF54427">
    <property type="entry name" value="NTF2-like"/>
    <property type="match status" value="1"/>
</dbReference>
<reference evidence="2" key="3">
    <citation type="submission" date="2017-11" db="EMBL/GenBank/DDBJ databases">
        <authorList>
            <person name="Seuylemezian A."/>
            <person name="Cooper K."/>
            <person name="Vaishampayan P."/>
        </authorList>
    </citation>
    <scope>NUCLEOTIDE SEQUENCE</scope>
    <source>
        <strain evidence="2">PVAS-1</strain>
    </source>
</reference>
<dbReference type="RefSeq" id="WP_007928249.1">
    <property type="nucleotide sequence ID" value="NZ_ALWX01000051.1"/>
</dbReference>
<reference evidence="1 3" key="2">
    <citation type="journal article" date="2012" name="J. Bacteriol.">
        <title>Genome Sequence of Janibacter hoylei MTCC8307, Isolated from the Stratospheric Air.</title>
        <authorList>
            <person name="Pawar S.P."/>
            <person name="Dhotre D.P."/>
            <person name="Shetty S.A."/>
            <person name="Chowdhury S.P."/>
            <person name="Chaudhari B.L."/>
            <person name="Shouche Y.S."/>
        </authorList>
    </citation>
    <scope>NUCLEOTIDE SEQUENCE [LARGE SCALE GENOMIC DNA]</scope>
    <source>
        <strain evidence="1 3">PVAS-1</strain>
    </source>
</reference>
<dbReference type="PATRIC" id="fig|1210046.3.peg.2223"/>
<reference evidence="2 4" key="1">
    <citation type="journal article" date="2009" name="Int. J. Syst. Evol. Microbiol.">
        <title>Janibacter hoylei sp. nov., Bacillus isronensis sp. nov. and Bacillus aryabhattai sp. nov., isolated from cryotubes used for collecting air from the upper atmosphere.</title>
        <authorList>
            <person name="Shivaji S."/>
            <person name="Chaturvedi P."/>
            <person name="Begum Z."/>
            <person name="Pindi P.K."/>
            <person name="Manorama R."/>
            <person name="Padmanaban D.A."/>
            <person name="Shouche Y.S."/>
            <person name="Pawar S."/>
            <person name="Vaishampayan P."/>
            <person name="Dutt C.B."/>
            <person name="Datta G.N."/>
            <person name="Manchanda R.K."/>
            <person name="Rao U.R."/>
            <person name="Bhargava P.M."/>
            <person name="Narlikar J.V."/>
        </authorList>
    </citation>
    <scope>NUCLEOTIDE SEQUENCE [LARGE SCALE GENOMIC DNA]</scope>
    <source>
        <strain evidence="2 4">PVAS-1</strain>
    </source>
</reference>
<dbReference type="Gene3D" id="3.10.450.50">
    <property type="match status" value="1"/>
</dbReference>
<accession>K1DVR3</accession>
<comment type="caution">
    <text evidence="1">The sequence shown here is derived from an EMBL/GenBank/DDBJ whole genome shotgun (WGS) entry which is preliminary data.</text>
</comment>
<organism evidence="1 3">
    <name type="scientific">Janibacter hoylei PVAS-1</name>
    <dbReference type="NCBI Taxonomy" id="1210046"/>
    <lineage>
        <taxon>Bacteria</taxon>
        <taxon>Bacillati</taxon>
        <taxon>Actinomycetota</taxon>
        <taxon>Actinomycetes</taxon>
        <taxon>Micrococcales</taxon>
        <taxon>Intrasporangiaceae</taxon>
        <taxon>Janibacter</taxon>
    </lineage>
</organism>
<dbReference type="OrthoDB" id="3782893at2"/>
<keyword evidence="4" id="KW-1185">Reference proteome</keyword>
<evidence type="ECO:0000313" key="1">
    <source>
        <dbReference type="EMBL" id="EKA60615.1"/>
    </source>
</evidence>
<proteinExistence type="predicted"/>
<dbReference type="EMBL" id="ALWX01000051">
    <property type="protein sequence ID" value="EKA60615.1"/>
    <property type="molecule type" value="Genomic_DNA"/>
</dbReference>
<evidence type="ECO:0000313" key="2">
    <source>
        <dbReference type="EMBL" id="RWU81501.1"/>
    </source>
</evidence>
<dbReference type="Proteomes" id="UP000288711">
    <property type="component" value="Unassembled WGS sequence"/>
</dbReference>
<dbReference type="AlphaFoldDB" id="K1DVR3"/>